<dbReference type="InterPro" id="IPR050882">
    <property type="entry name" value="Prepilin_peptidase/N-MTase"/>
</dbReference>
<dbReference type="Gene3D" id="1.20.120.1220">
    <property type="match status" value="1"/>
</dbReference>
<reference evidence="5 6" key="1">
    <citation type="journal article" date="2013" name="Genome Biol.">
        <title>Comparative genomics of the core and accessory genomes of 48 Sinorhizobium strains comprising five genospecies.</title>
        <authorList>
            <person name="Sugawara M."/>
            <person name="Epstein B."/>
            <person name="Badgley B.D."/>
            <person name="Unno T."/>
            <person name="Xu L."/>
            <person name="Reese J."/>
            <person name="Gyaneshwar P."/>
            <person name="Denny R."/>
            <person name="Mudge J."/>
            <person name="Bharti A.K."/>
            <person name="Farmer A.D."/>
            <person name="May G.D."/>
            <person name="Woodward J.E."/>
            <person name="Medigue C."/>
            <person name="Vallenet D."/>
            <person name="Lajus A."/>
            <person name="Rouy Z."/>
            <person name="Martinez-Vaz B."/>
            <person name="Tiffin P."/>
            <person name="Young N.D."/>
            <person name="Sadowsky M.J."/>
        </authorList>
    </citation>
    <scope>NUCLEOTIDE SEQUENCE [LARGE SCALE GENOMIC DNA]</scope>
    <source>
        <strain evidence="5 6">USDA4894</strain>
    </source>
</reference>
<accession>A0A6N7L9Z8</accession>
<feature type="transmembrane region" description="Helical" evidence="3">
    <location>
        <begin position="103"/>
        <end position="122"/>
    </location>
</feature>
<evidence type="ECO:0000313" key="5">
    <source>
        <dbReference type="EMBL" id="MQX14641.1"/>
    </source>
</evidence>
<feature type="domain" description="Prepilin type IV endopeptidase peptidase" evidence="4">
    <location>
        <begin position="8"/>
        <end position="116"/>
    </location>
</feature>
<feature type="transmembrane region" description="Helical" evidence="3">
    <location>
        <begin position="131"/>
        <end position="147"/>
    </location>
</feature>
<gene>
    <name evidence="5" type="ORF">GHK62_07660</name>
</gene>
<organism evidence="5 6">
    <name type="scientific">Sinorhizobium terangae</name>
    <dbReference type="NCBI Taxonomy" id="110322"/>
    <lineage>
        <taxon>Bacteria</taxon>
        <taxon>Pseudomonadati</taxon>
        <taxon>Pseudomonadota</taxon>
        <taxon>Alphaproteobacteria</taxon>
        <taxon>Hyphomicrobiales</taxon>
        <taxon>Rhizobiaceae</taxon>
        <taxon>Sinorhizobium/Ensifer group</taxon>
        <taxon>Sinorhizobium</taxon>
    </lineage>
</organism>
<sequence length="157" mass="16653">MEGPVFAILLVQLLVITLIDARRSIIPDLCNAVLGLTGIAAHWLLGSFDAFRIASGAIIFGGTFALARALHFRARGQVGLGLGDVKMAAAAGCWIAAERFPLFLAVASFSALLFVLVMLPIWKGDLGTRRVAFGPFLALGLVLSWLAEMSSVSVLEI</sequence>
<dbReference type="InterPro" id="IPR000045">
    <property type="entry name" value="Prepilin_IV_endopep_pep"/>
</dbReference>
<dbReference type="PRINTS" id="PR00864">
    <property type="entry name" value="PREPILNPTASE"/>
</dbReference>
<comment type="caution">
    <text evidence="5">The sequence shown here is derived from an EMBL/GenBank/DDBJ whole genome shotgun (WGS) entry which is preliminary data.</text>
</comment>
<evidence type="ECO:0000313" key="6">
    <source>
        <dbReference type="Proteomes" id="UP000439983"/>
    </source>
</evidence>
<protein>
    <submittedName>
        <fullName evidence="5">Prepilin peptidase</fullName>
    </submittedName>
</protein>
<evidence type="ECO:0000259" key="4">
    <source>
        <dbReference type="Pfam" id="PF01478"/>
    </source>
</evidence>
<dbReference type="RefSeq" id="WP_153437786.1">
    <property type="nucleotide sequence ID" value="NZ_JACIGA010000008.1"/>
</dbReference>
<keyword evidence="3" id="KW-0472">Membrane</keyword>
<dbReference type="GO" id="GO:0004190">
    <property type="term" value="F:aspartic-type endopeptidase activity"/>
    <property type="evidence" value="ECO:0007669"/>
    <property type="project" value="InterPro"/>
</dbReference>
<comment type="similarity">
    <text evidence="1 2">Belongs to the peptidase A24 family.</text>
</comment>
<proteinExistence type="inferred from homology"/>
<dbReference type="GO" id="GO:0005886">
    <property type="term" value="C:plasma membrane"/>
    <property type="evidence" value="ECO:0007669"/>
    <property type="project" value="TreeGrafter"/>
</dbReference>
<evidence type="ECO:0000256" key="1">
    <source>
        <dbReference type="ARBA" id="ARBA00005801"/>
    </source>
</evidence>
<keyword evidence="6" id="KW-1185">Reference proteome</keyword>
<dbReference type="GO" id="GO:0006465">
    <property type="term" value="P:signal peptide processing"/>
    <property type="evidence" value="ECO:0007669"/>
    <property type="project" value="TreeGrafter"/>
</dbReference>
<evidence type="ECO:0000256" key="2">
    <source>
        <dbReference type="RuleBase" id="RU003793"/>
    </source>
</evidence>
<evidence type="ECO:0000256" key="3">
    <source>
        <dbReference type="SAM" id="Phobius"/>
    </source>
</evidence>
<dbReference type="EMBL" id="WITC01000033">
    <property type="protein sequence ID" value="MQX14641.1"/>
    <property type="molecule type" value="Genomic_DNA"/>
</dbReference>
<name>A0A6N7L9Z8_SINTE</name>
<dbReference type="InterPro" id="IPR014032">
    <property type="entry name" value="Peptidase_A24A_bac"/>
</dbReference>
<dbReference type="PANTHER" id="PTHR30487:SF0">
    <property type="entry name" value="PREPILIN LEADER PEPTIDASE_N-METHYLTRANSFERASE-RELATED"/>
    <property type="match status" value="1"/>
</dbReference>
<dbReference type="PANTHER" id="PTHR30487">
    <property type="entry name" value="TYPE 4 PREPILIN-LIKE PROTEINS LEADER PEPTIDE-PROCESSING ENZYME"/>
    <property type="match status" value="1"/>
</dbReference>
<dbReference type="OrthoDB" id="9789291at2"/>
<keyword evidence="3" id="KW-0812">Transmembrane</keyword>
<dbReference type="Proteomes" id="UP000439983">
    <property type="component" value="Unassembled WGS sequence"/>
</dbReference>
<keyword evidence="3" id="KW-1133">Transmembrane helix</keyword>
<feature type="transmembrane region" description="Helical" evidence="3">
    <location>
        <begin position="45"/>
        <end position="66"/>
    </location>
</feature>
<dbReference type="Pfam" id="PF01478">
    <property type="entry name" value="Peptidase_A24"/>
    <property type="match status" value="1"/>
</dbReference>
<dbReference type="AlphaFoldDB" id="A0A6N7L9Z8"/>